<dbReference type="GeneID" id="136076866"/>
<gene>
    <name evidence="3" type="primary">LOC136076866</name>
</gene>
<organism evidence="2 3">
    <name type="scientific">Hydra vulgaris</name>
    <name type="common">Hydra</name>
    <name type="synonym">Hydra attenuata</name>
    <dbReference type="NCBI Taxonomy" id="6087"/>
    <lineage>
        <taxon>Eukaryota</taxon>
        <taxon>Metazoa</taxon>
        <taxon>Cnidaria</taxon>
        <taxon>Hydrozoa</taxon>
        <taxon>Hydroidolina</taxon>
        <taxon>Anthoathecata</taxon>
        <taxon>Aplanulata</taxon>
        <taxon>Hydridae</taxon>
        <taxon>Hydra</taxon>
    </lineage>
</organism>
<evidence type="ECO:0000313" key="2">
    <source>
        <dbReference type="Proteomes" id="UP001652625"/>
    </source>
</evidence>
<reference evidence="2" key="1">
    <citation type="submission" date="2025-05" db="UniProtKB">
        <authorList>
            <consortium name="RefSeq"/>
        </authorList>
    </citation>
    <scope>NUCLEOTIDE SEQUENCE [LARGE SCALE GENOMIC DNA]</scope>
</reference>
<protein>
    <submittedName>
        <fullName evidence="3">Uncharacterized protein LOC136076866</fullName>
    </submittedName>
</protein>
<sequence length="102" mass="11892">MLLLYQSTLILASCVFSVMTFDMWKIIETENEFKVPEKKGNFSTQFDSVRPKLFNGDILRDVSKPQSSPDEMQAPFTWHKSLWINREIPYEITSSLTGKKRV</sequence>
<keyword evidence="2" id="KW-1185">Reference proteome</keyword>
<proteinExistence type="predicted"/>
<accession>A0ABM4BCB0</accession>
<feature type="signal peptide" evidence="1">
    <location>
        <begin position="1"/>
        <end position="17"/>
    </location>
</feature>
<keyword evidence="1" id="KW-0732">Signal</keyword>
<evidence type="ECO:0000256" key="1">
    <source>
        <dbReference type="SAM" id="SignalP"/>
    </source>
</evidence>
<feature type="chain" id="PRO_5046490146" evidence="1">
    <location>
        <begin position="18"/>
        <end position="102"/>
    </location>
</feature>
<evidence type="ECO:0000313" key="3">
    <source>
        <dbReference type="RefSeq" id="XP_065646570.1"/>
    </source>
</evidence>
<dbReference type="RefSeq" id="XP_065646570.1">
    <property type="nucleotide sequence ID" value="XM_065790498.1"/>
</dbReference>
<reference evidence="3" key="2">
    <citation type="submission" date="2025-08" db="UniProtKB">
        <authorList>
            <consortium name="RefSeq"/>
        </authorList>
    </citation>
    <scope>IDENTIFICATION</scope>
</reference>
<name>A0ABM4BCB0_HYDVU</name>
<dbReference type="Proteomes" id="UP001652625">
    <property type="component" value="Chromosome 02"/>
</dbReference>